<keyword evidence="3" id="KW-1185">Reference proteome</keyword>
<gene>
    <name evidence="2" type="ORF">HU230_31505</name>
    <name evidence="1" type="ORF">J4P68_26265</name>
</gene>
<accession>A0A974AFZ7</accession>
<organism evidence="2">
    <name type="scientific">Bradyrhizobium quebecense</name>
    <dbReference type="NCBI Taxonomy" id="2748629"/>
    <lineage>
        <taxon>Bacteria</taxon>
        <taxon>Pseudomonadati</taxon>
        <taxon>Pseudomonadota</taxon>
        <taxon>Alphaproteobacteria</taxon>
        <taxon>Hyphomicrobiales</taxon>
        <taxon>Nitrobacteraceae</taxon>
        <taxon>Bradyrhizobium</taxon>
    </lineage>
</organism>
<evidence type="ECO:0000313" key="1">
    <source>
        <dbReference type="EMBL" id="MBO1432773.1"/>
    </source>
</evidence>
<comment type="caution">
    <text evidence="2">The sequence shown here is derived from an EMBL/GenBank/DDBJ whole genome shotgun (WGS) entry which is preliminary data.</text>
</comment>
<evidence type="ECO:0000313" key="2">
    <source>
        <dbReference type="EMBL" id="NVL10231.1"/>
    </source>
</evidence>
<protein>
    <submittedName>
        <fullName evidence="2">Uncharacterized protein</fullName>
    </submittedName>
</protein>
<name>A0A974AFZ7_9BRAD</name>
<reference evidence="2" key="1">
    <citation type="submission" date="2020-06" db="EMBL/GenBank/DDBJ databases">
        <title>Whole Genome Sequence of Bradyrhizobium sp. Strain 66S1MB.</title>
        <authorList>
            <person name="Bromfield E."/>
            <person name="Cloutier S."/>
        </authorList>
    </citation>
    <scope>NUCLEOTIDE SEQUENCE</scope>
    <source>
        <strain evidence="2">66S1MB</strain>
    </source>
</reference>
<reference evidence="1" key="2">
    <citation type="journal article" date="2021" name="Int. J. Syst. Evol. Microbiol.">
        <title>Bradyrhizobium septentrionale sp. nov. (sv. septentrionale) and Bradyrhizobium quebecense sp. nov. (sv. septentrionale) associated with legumes native to Canada possess rearranged symbiosis genes and numerous insertion sequences.</title>
        <authorList>
            <person name="Bromfield E.S.P."/>
            <person name="Cloutier S."/>
        </authorList>
    </citation>
    <scope>NUCLEOTIDE SEQUENCE</scope>
    <source>
        <strain evidence="1">12S5</strain>
    </source>
</reference>
<dbReference type="EMBL" id="JABWSX010000001">
    <property type="protein sequence ID" value="NVL10231.1"/>
    <property type="molecule type" value="Genomic_DNA"/>
</dbReference>
<dbReference type="Proteomes" id="UP000692816">
    <property type="component" value="Unassembled WGS sequence"/>
</dbReference>
<sequence>MATTITINVQNNSPSLQNFFFFQQPAIYTGGPEVYTNSLYSQALLPYATSGAILTFSLILQDYAGVQQQVTPPTVGKPSGQLSATQAINVTPAAGGTPTKNTTTMTVTPSLGLSSPVSTSGPQAGSFRIITPVYNPTLENYNAGSALQTLTGGVTLSNFVTAQPNTNLDCQPIRIFYVQTGNYTAGTVMNFTASSATAAVCDATPGYSSFSVVYNADGTWTIKPFAVVRAADGRGRLVEGTTATNAEVLNEAGTATISTGYVADGNFNPPILVQNLSHAAAINVLGEYQVGPIGGPKIGTTCIDKQGTSATFAP</sequence>
<dbReference type="RefSeq" id="WP_176396269.1">
    <property type="nucleotide sequence ID" value="NZ_CP088022.1"/>
</dbReference>
<dbReference type="AlphaFoldDB" id="A0A974AFZ7"/>
<evidence type="ECO:0000313" key="3">
    <source>
        <dbReference type="Proteomes" id="UP000692816"/>
    </source>
</evidence>
<proteinExistence type="predicted"/>
<dbReference type="EMBL" id="JAGEPA010000001">
    <property type="protein sequence ID" value="MBO1432773.1"/>
    <property type="molecule type" value="Genomic_DNA"/>
</dbReference>